<keyword evidence="1" id="KW-0678">Repressor</keyword>
<dbReference type="InterPro" id="IPR050313">
    <property type="entry name" value="Carb_Metab_HTH_regulators"/>
</dbReference>
<keyword evidence="3" id="KW-0238">DNA-binding</keyword>
<dbReference type="InterPro" id="IPR001034">
    <property type="entry name" value="DeoR_HTH"/>
</dbReference>
<evidence type="ECO:0000256" key="4">
    <source>
        <dbReference type="ARBA" id="ARBA00023163"/>
    </source>
</evidence>
<dbReference type="InterPro" id="IPR036388">
    <property type="entry name" value="WH-like_DNA-bd_sf"/>
</dbReference>
<dbReference type="AlphaFoldDB" id="D5RH15"/>
<dbReference type="Proteomes" id="UP000005324">
    <property type="component" value="Unassembled WGS sequence"/>
</dbReference>
<dbReference type="OrthoDB" id="9814815at2"/>
<evidence type="ECO:0000313" key="6">
    <source>
        <dbReference type="EMBL" id="EFH13404.1"/>
    </source>
</evidence>
<dbReference type="RefSeq" id="WP_007005625.1">
    <property type="nucleotide sequence ID" value="NZ_GG770783.1"/>
</dbReference>
<dbReference type="InterPro" id="IPR014036">
    <property type="entry name" value="DeoR-like_C"/>
</dbReference>
<evidence type="ECO:0000256" key="3">
    <source>
        <dbReference type="ARBA" id="ARBA00023125"/>
    </source>
</evidence>
<dbReference type="GO" id="GO:0003677">
    <property type="term" value="F:DNA binding"/>
    <property type="evidence" value="ECO:0007669"/>
    <property type="project" value="UniProtKB-KW"/>
</dbReference>
<dbReference type="InterPro" id="IPR018356">
    <property type="entry name" value="Tscrpt_reg_HTH_DeoR_CS"/>
</dbReference>
<evidence type="ECO:0000259" key="5">
    <source>
        <dbReference type="PROSITE" id="PS51000"/>
    </source>
</evidence>
<keyword evidence="7" id="KW-1185">Reference proteome</keyword>
<dbReference type="PROSITE" id="PS51000">
    <property type="entry name" value="HTH_DEOR_2"/>
    <property type="match status" value="1"/>
</dbReference>
<dbReference type="EMBL" id="ADVL01000072">
    <property type="protein sequence ID" value="EFH13404.1"/>
    <property type="molecule type" value="Genomic_DNA"/>
</dbReference>
<dbReference type="InterPro" id="IPR037171">
    <property type="entry name" value="NagB/RpiA_transferase-like"/>
</dbReference>
<reference evidence="6 7" key="1">
    <citation type="submission" date="2010-04" db="EMBL/GenBank/DDBJ databases">
        <authorList>
            <person name="Qin X."/>
            <person name="Bachman B."/>
            <person name="Battles P."/>
            <person name="Bell A."/>
            <person name="Bess C."/>
            <person name="Bickham C."/>
            <person name="Chaboub L."/>
            <person name="Chen D."/>
            <person name="Coyle M."/>
            <person name="Deiros D.R."/>
            <person name="Dinh H."/>
            <person name="Forbes L."/>
            <person name="Fowler G."/>
            <person name="Francisco L."/>
            <person name="Fu Q."/>
            <person name="Gubbala S."/>
            <person name="Hale W."/>
            <person name="Han Y."/>
            <person name="Hemphill L."/>
            <person name="Highlander S.K."/>
            <person name="Hirani K."/>
            <person name="Hogues M."/>
            <person name="Jackson L."/>
            <person name="Jakkamsetti A."/>
            <person name="Javaid M."/>
            <person name="Jiang H."/>
            <person name="Korchina V."/>
            <person name="Kovar C."/>
            <person name="Lara F."/>
            <person name="Lee S."/>
            <person name="Mata R."/>
            <person name="Mathew T."/>
            <person name="Moen C."/>
            <person name="Morales K."/>
            <person name="Munidasa M."/>
            <person name="Nazareth L."/>
            <person name="Ngo R."/>
            <person name="Nguyen L."/>
            <person name="Okwuonu G."/>
            <person name="Ongeri F."/>
            <person name="Patil S."/>
            <person name="Petrosino J."/>
            <person name="Pham C."/>
            <person name="Pham P."/>
            <person name="Pu L.-L."/>
            <person name="Puazo M."/>
            <person name="Raj R."/>
            <person name="Reid J."/>
            <person name="Rouhana J."/>
            <person name="Saada N."/>
            <person name="Shang Y."/>
            <person name="Simmons D."/>
            <person name="Thornton R."/>
            <person name="Warren J."/>
            <person name="Weissenberger G."/>
            <person name="Zhang J."/>
            <person name="Zhang L."/>
            <person name="Zhou C."/>
            <person name="Zhu D."/>
            <person name="Muzny D."/>
            <person name="Worley K."/>
            <person name="Gibbs R."/>
        </authorList>
    </citation>
    <scope>NUCLEOTIDE SEQUENCE [LARGE SCALE GENOMIC DNA]</scope>
    <source>
        <strain evidence="6 7">ATCC 49957</strain>
    </source>
</reference>
<proteinExistence type="predicted"/>
<dbReference type="HOGENOM" id="CLU_060699_0_0_5"/>
<keyword evidence="4" id="KW-0804">Transcription</keyword>
<dbReference type="PANTHER" id="PTHR30363:SF4">
    <property type="entry name" value="GLYCEROL-3-PHOSPHATE REGULON REPRESSOR"/>
    <property type="match status" value="1"/>
</dbReference>
<dbReference type="Pfam" id="PF00455">
    <property type="entry name" value="DeoRC"/>
    <property type="match status" value="1"/>
</dbReference>
<dbReference type="InterPro" id="IPR036390">
    <property type="entry name" value="WH_DNA-bd_sf"/>
</dbReference>
<evidence type="ECO:0000256" key="2">
    <source>
        <dbReference type="ARBA" id="ARBA00023015"/>
    </source>
</evidence>
<dbReference type="GO" id="GO:0003700">
    <property type="term" value="F:DNA-binding transcription factor activity"/>
    <property type="evidence" value="ECO:0007669"/>
    <property type="project" value="InterPro"/>
</dbReference>
<comment type="caution">
    <text evidence="6">The sequence shown here is derived from an EMBL/GenBank/DDBJ whole genome shotgun (WGS) entry which is preliminary data.</text>
</comment>
<evidence type="ECO:0000313" key="7">
    <source>
        <dbReference type="Proteomes" id="UP000005324"/>
    </source>
</evidence>
<feature type="domain" description="HTH deoR-type" evidence="5">
    <location>
        <begin position="3"/>
        <end position="58"/>
    </location>
</feature>
<dbReference type="Gene3D" id="3.40.50.1360">
    <property type="match status" value="1"/>
</dbReference>
<dbReference type="Pfam" id="PF08220">
    <property type="entry name" value="HTH_DeoR"/>
    <property type="match status" value="1"/>
</dbReference>
<dbReference type="SMART" id="SM00420">
    <property type="entry name" value="HTH_DEOR"/>
    <property type="match status" value="1"/>
</dbReference>
<name>D5RH15_9PROT</name>
<gene>
    <name evidence="6" type="primary">glpR2</name>
    <name evidence="6" type="ORF">HMPREF0731_0374</name>
</gene>
<organism evidence="6 7">
    <name type="scientific">Pseudoroseomonas cervicalis ATCC 49957</name>
    <dbReference type="NCBI Taxonomy" id="525371"/>
    <lineage>
        <taxon>Bacteria</taxon>
        <taxon>Pseudomonadati</taxon>
        <taxon>Pseudomonadota</taxon>
        <taxon>Alphaproteobacteria</taxon>
        <taxon>Acetobacterales</taxon>
        <taxon>Roseomonadaceae</taxon>
        <taxon>Roseomonas</taxon>
    </lineage>
</organism>
<dbReference type="Gene3D" id="1.10.10.10">
    <property type="entry name" value="Winged helix-like DNA-binding domain superfamily/Winged helix DNA-binding domain"/>
    <property type="match status" value="1"/>
</dbReference>
<dbReference type="SUPFAM" id="SSF46785">
    <property type="entry name" value="Winged helix' DNA-binding domain"/>
    <property type="match status" value="1"/>
</dbReference>
<dbReference type="SUPFAM" id="SSF100950">
    <property type="entry name" value="NagB/RpiA/CoA transferase-like"/>
    <property type="match status" value="1"/>
</dbReference>
<dbReference type="PRINTS" id="PR00037">
    <property type="entry name" value="HTHLACR"/>
</dbReference>
<keyword evidence="2" id="KW-0805">Transcription regulation</keyword>
<dbReference type="PROSITE" id="PS00894">
    <property type="entry name" value="HTH_DEOR_1"/>
    <property type="match status" value="1"/>
</dbReference>
<protein>
    <submittedName>
        <fullName evidence="6">Transcriptional regulator, DeoR family</fullName>
    </submittedName>
</protein>
<evidence type="ECO:0000256" key="1">
    <source>
        <dbReference type="ARBA" id="ARBA00022491"/>
    </source>
</evidence>
<dbReference type="SMART" id="SM01134">
    <property type="entry name" value="DeoRC"/>
    <property type="match status" value="1"/>
</dbReference>
<accession>D5RH15</accession>
<sequence length="255" mass="27682">MWSQERHRLIVERLRAQRQLSADLLAQELAVSRETVRRDLVELEQAGLLRRVHGGAVLVEAQPEPPLAHRLQQRRAEKEAIARAAAALVRPGQSCFIDAGSTTALLAAELRQVPELTVITNSLEVAQALRGRPGRELTRLVGGVLTAEMPGLCGEATLAELGRYRADLAFVSPVGLDPQEGATNFMQAETEIARLMLQRCGHPVLLADHAKLGRVSRSRICECGLARTLVTDWRGAEMAESFRQAGIAGVVVAPG</sequence>
<dbReference type="PANTHER" id="PTHR30363">
    <property type="entry name" value="HTH-TYPE TRANSCRIPTIONAL REGULATOR SRLR-RELATED"/>
    <property type="match status" value="1"/>
</dbReference>